<dbReference type="SUPFAM" id="SSF141371">
    <property type="entry name" value="PilZ domain-like"/>
    <property type="match status" value="2"/>
</dbReference>
<feature type="region of interest" description="Disordered" evidence="4">
    <location>
        <begin position="1"/>
        <end position="20"/>
    </location>
</feature>
<sequence length="248" mass="27832">MNAPLKRPVEPNQSLQDPRNRTVSTINSTDALAMIEHGSELTLNITTPVGSKFLATTKFIGTHSENCILIEVPEVSSDDLGFFFQEGFWMTVRAYSLRGEGALIHFRSQIHHNIGEPFPLLILSTPSTMQVTQLRKETRYEVNLAGKININDQRTDCEIRDLSKSGCRFVTSPTSRNLQVAERVSIEISPDNYNGPLLPPLKGVICNLQKSTHYARYGVEFDEVGRTNARNLLSKLKFDGTKLRLRQG</sequence>
<dbReference type="InterPro" id="IPR009926">
    <property type="entry name" value="T3SS_YcgR_PilZN"/>
</dbReference>
<dbReference type="Gene3D" id="2.30.110.10">
    <property type="entry name" value="Electron Transport, Fmn-binding Protein, Chain A"/>
    <property type="match status" value="1"/>
</dbReference>
<organism evidence="7 8">
    <name type="scientific">Vibrio fortis</name>
    <dbReference type="NCBI Taxonomy" id="212667"/>
    <lineage>
        <taxon>Bacteria</taxon>
        <taxon>Pseudomonadati</taxon>
        <taxon>Pseudomonadota</taxon>
        <taxon>Gammaproteobacteria</taxon>
        <taxon>Vibrionales</taxon>
        <taxon>Vibrionaceae</taxon>
        <taxon>Vibrio</taxon>
    </lineage>
</organism>
<dbReference type="STRING" id="212667.VFDL14_10535"/>
<protein>
    <submittedName>
        <fullName evidence="7">Cation tolerance protein CutA</fullName>
    </submittedName>
</protein>
<evidence type="ECO:0000256" key="3">
    <source>
        <dbReference type="ARBA" id="ARBA00023143"/>
    </source>
</evidence>
<comment type="caution">
    <text evidence="7">The sequence shown here is derived from an EMBL/GenBank/DDBJ whole genome shotgun (WGS) entry which is preliminary data.</text>
</comment>
<evidence type="ECO:0000256" key="2">
    <source>
        <dbReference type="ARBA" id="ARBA00022741"/>
    </source>
</evidence>
<dbReference type="EMBL" id="JFFR01000033">
    <property type="protein sequence ID" value="KDN26322.1"/>
    <property type="molecule type" value="Genomic_DNA"/>
</dbReference>
<reference evidence="7 8" key="1">
    <citation type="submission" date="2014-02" db="EMBL/GenBank/DDBJ databases">
        <title>Vibrio fortis Dalian14 Genome Sequencing.</title>
        <authorList>
            <person name="Wang Y."/>
            <person name="Song L."/>
            <person name="Liu G."/>
            <person name="Ding J."/>
        </authorList>
    </citation>
    <scope>NUCLEOTIDE SEQUENCE [LARGE SCALE GENOMIC DNA]</scope>
    <source>
        <strain evidence="7 8">Dalian14</strain>
    </source>
</reference>
<dbReference type="InterPro" id="IPR012349">
    <property type="entry name" value="Split_barrel_FMN-bd"/>
</dbReference>
<keyword evidence="1" id="KW-0973">c-di-GMP</keyword>
<evidence type="ECO:0000256" key="4">
    <source>
        <dbReference type="SAM" id="MobiDB-lite"/>
    </source>
</evidence>
<keyword evidence="2" id="KW-0547">Nucleotide-binding</keyword>
<dbReference type="Pfam" id="PF12945">
    <property type="entry name" value="PilZNR"/>
    <property type="match status" value="1"/>
</dbReference>
<dbReference type="Gene3D" id="2.40.10.220">
    <property type="entry name" value="predicted glycosyltransferase like domains"/>
    <property type="match status" value="1"/>
</dbReference>
<gene>
    <name evidence="7" type="ORF">VFDL14_10535</name>
</gene>
<evidence type="ECO:0000259" key="6">
    <source>
        <dbReference type="Pfam" id="PF12945"/>
    </source>
</evidence>
<dbReference type="OrthoDB" id="5586887at2"/>
<dbReference type="RefSeq" id="WP_032553559.1">
    <property type="nucleotide sequence ID" value="NZ_JATABQ010000151.1"/>
</dbReference>
<evidence type="ECO:0000259" key="5">
    <source>
        <dbReference type="Pfam" id="PF07238"/>
    </source>
</evidence>
<dbReference type="AlphaFoldDB" id="A0A066UKC8"/>
<accession>A0A066UKC8</accession>
<proteinExistence type="predicted"/>
<evidence type="ECO:0000313" key="7">
    <source>
        <dbReference type="EMBL" id="KDN26322.1"/>
    </source>
</evidence>
<evidence type="ECO:0000256" key="1">
    <source>
        <dbReference type="ARBA" id="ARBA00022636"/>
    </source>
</evidence>
<name>A0A066UKC8_9VIBR</name>
<dbReference type="Pfam" id="PF07238">
    <property type="entry name" value="PilZ"/>
    <property type="match status" value="1"/>
</dbReference>
<feature type="compositionally biased region" description="Polar residues" evidence="4">
    <location>
        <begin position="11"/>
        <end position="20"/>
    </location>
</feature>
<dbReference type="Proteomes" id="UP000027219">
    <property type="component" value="Unassembled WGS sequence"/>
</dbReference>
<feature type="domain" description="PilZ" evidence="5">
    <location>
        <begin position="133"/>
        <end position="232"/>
    </location>
</feature>
<dbReference type="GO" id="GO:0035438">
    <property type="term" value="F:cyclic-di-GMP binding"/>
    <property type="evidence" value="ECO:0007669"/>
    <property type="project" value="InterPro"/>
</dbReference>
<dbReference type="InterPro" id="IPR009875">
    <property type="entry name" value="PilZ_domain"/>
</dbReference>
<feature type="domain" description="Type III secretion system flagellar brake protein YcgR PilZN" evidence="6">
    <location>
        <begin position="37"/>
        <end position="126"/>
    </location>
</feature>
<keyword evidence="8" id="KW-1185">Reference proteome</keyword>
<evidence type="ECO:0000313" key="8">
    <source>
        <dbReference type="Proteomes" id="UP000027219"/>
    </source>
</evidence>
<keyword evidence="3" id="KW-0975">Bacterial flagellum</keyword>